<protein>
    <recommendedName>
        <fullName evidence="1">IrrE N-terminal-like domain-containing protein</fullName>
    </recommendedName>
</protein>
<organism evidence="2 3">
    <name type="scientific">Papillibacter cinnamivorans DSM 12816</name>
    <dbReference type="NCBI Taxonomy" id="1122930"/>
    <lineage>
        <taxon>Bacteria</taxon>
        <taxon>Bacillati</taxon>
        <taxon>Bacillota</taxon>
        <taxon>Clostridia</taxon>
        <taxon>Eubacteriales</taxon>
        <taxon>Oscillospiraceae</taxon>
        <taxon>Papillibacter</taxon>
    </lineage>
</organism>
<dbReference type="Proteomes" id="UP000192790">
    <property type="component" value="Unassembled WGS sequence"/>
</dbReference>
<dbReference type="AlphaFoldDB" id="A0A1W2AMW6"/>
<name>A0A1W2AMW6_9FIRM</name>
<feature type="domain" description="IrrE N-terminal-like" evidence="1">
    <location>
        <begin position="92"/>
        <end position="170"/>
    </location>
</feature>
<evidence type="ECO:0000313" key="3">
    <source>
        <dbReference type="Proteomes" id="UP000192790"/>
    </source>
</evidence>
<dbReference type="Pfam" id="PF06114">
    <property type="entry name" value="Peptidase_M78"/>
    <property type="match status" value="1"/>
</dbReference>
<proteinExistence type="predicted"/>
<dbReference type="InterPro" id="IPR010359">
    <property type="entry name" value="IrrE_HExxH"/>
</dbReference>
<dbReference type="STRING" id="1122930.SAMN02745168_1831"/>
<reference evidence="2 3" key="1">
    <citation type="submission" date="2017-04" db="EMBL/GenBank/DDBJ databases">
        <authorList>
            <person name="Afonso C.L."/>
            <person name="Miller P.J."/>
            <person name="Scott M.A."/>
            <person name="Spackman E."/>
            <person name="Goraichik I."/>
            <person name="Dimitrov K.M."/>
            <person name="Suarez D.L."/>
            <person name="Swayne D.E."/>
        </authorList>
    </citation>
    <scope>NUCLEOTIDE SEQUENCE [LARGE SCALE GENOMIC DNA]</scope>
    <source>
        <strain evidence="2 3">DSM 12816</strain>
    </source>
</reference>
<accession>A0A1W2AMW6</accession>
<dbReference type="OrthoDB" id="581382at2"/>
<evidence type="ECO:0000259" key="1">
    <source>
        <dbReference type="Pfam" id="PF06114"/>
    </source>
</evidence>
<dbReference type="EMBL" id="FWXW01000004">
    <property type="protein sequence ID" value="SMC61801.1"/>
    <property type="molecule type" value="Genomic_DNA"/>
</dbReference>
<dbReference type="RefSeq" id="WP_084234514.1">
    <property type="nucleotide sequence ID" value="NZ_FWXW01000004.1"/>
</dbReference>
<gene>
    <name evidence="2" type="ORF">SAMN02745168_1831</name>
</gene>
<keyword evidence="3" id="KW-1185">Reference proteome</keyword>
<sequence length="238" mass="27127">MALYSYEEIDELGEGLIRQYLGAEAEEAFCVDIEGFVTEFLGLPLFYRTFAEKDSDKIGFISDGITPLRIYKNGAIVPTIFRKGTIVIEKYLRRENESGRRRFTVSHESAHFVMDRTVPQASFHREYDNERNYTPTDLKCLFSFKETQIDRMGAALLMPRFMVFNVAKAHGVQEGLPIYGDSILRAEDKLLIRDMANTMGASFTAFLIRLRELGILRRHDLSEFITGEMGLGKAGDPL</sequence>
<evidence type="ECO:0000313" key="2">
    <source>
        <dbReference type="EMBL" id="SMC61801.1"/>
    </source>
</evidence>